<evidence type="ECO:0000256" key="1">
    <source>
        <dbReference type="ARBA" id="ARBA00005510"/>
    </source>
</evidence>
<dbReference type="GO" id="GO:0003700">
    <property type="term" value="F:DNA-binding transcription factor activity"/>
    <property type="evidence" value="ECO:0007669"/>
    <property type="project" value="InterPro"/>
</dbReference>
<sequence length="263" mass="28854">MSCAGQAGGWLLDYALVEEEIQGSEFIYMVDDPAVSSVILGFDAPRKEDGVQDNPGAKKRQSFSSSFLSSVGIICCAFLFPFLLRRSRPESSAPPGTKACREKLRRDRLNERFNELCAILEPGKPPKADKVAILSDAARLLNQLQGEAQKLKQSNESLQESIKSLKAEKSELRDEKTRLKAEKERLEQMLKGVVSHAAVAAPGPFVPHPAAVAPSFHHHPAAFAQAGKFVPYPSYPPPAAFWQWIPPTSLDTTKDPAHWPPVA</sequence>
<feature type="domain" description="BHLH" evidence="6">
    <location>
        <begin position="93"/>
        <end position="144"/>
    </location>
</feature>
<dbReference type="Pfam" id="PF00010">
    <property type="entry name" value="HLH"/>
    <property type="match status" value="1"/>
</dbReference>
<dbReference type="GO" id="GO:0006879">
    <property type="term" value="P:intracellular iron ion homeostasis"/>
    <property type="evidence" value="ECO:0007669"/>
    <property type="project" value="InterPro"/>
</dbReference>
<evidence type="ECO:0000259" key="6">
    <source>
        <dbReference type="PROSITE" id="PS50888"/>
    </source>
</evidence>
<keyword evidence="4" id="KW-0175">Coiled coil</keyword>
<name>A0A3L6EAX0_MAIZE</name>
<accession>A0A3L6EAX0</accession>
<keyword evidence="5" id="KW-0812">Transmembrane</keyword>
<dbReference type="SMART" id="SM00353">
    <property type="entry name" value="HLH"/>
    <property type="match status" value="1"/>
</dbReference>
<keyword evidence="5" id="KW-0472">Membrane</keyword>
<evidence type="ECO:0000313" key="7">
    <source>
        <dbReference type="EMBL" id="PWZ17970.1"/>
    </source>
</evidence>
<dbReference type="Gene3D" id="4.10.280.10">
    <property type="entry name" value="Helix-loop-helix DNA-binding domain"/>
    <property type="match status" value="1"/>
</dbReference>
<gene>
    <name evidence="7" type="primary">ILR3_4</name>
    <name evidence="7" type="ORF">Zm00014a_023931</name>
</gene>
<proteinExistence type="inferred from homology"/>
<dbReference type="SUPFAM" id="SSF47459">
    <property type="entry name" value="HLH, helix-loop-helix DNA-binding domain"/>
    <property type="match status" value="1"/>
</dbReference>
<evidence type="ECO:0000256" key="3">
    <source>
        <dbReference type="ARBA" id="ARBA00023163"/>
    </source>
</evidence>
<dbReference type="Proteomes" id="UP000251960">
    <property type="component" value="Chromosome 6"/>
</dbReference>
<feature type="coiled-coil region" evidence="4">
    <location>
        <begin position="134"/>
        <end position="192"/>
    </location>
</feature>
<dbReference type="PROSITE" id="PS50888">
    <property type="entry name" value="BHLH"/>
    <property type="match status" value="1"/>
</dbReference>
<dbReference type="EMBL" id="NCVQ01000007">
    <property type="protein sequence ID" value="PWZ17970.1"/>
    <property type="molecule type" value="Genomic_DNA"/>
</dbReference>
<dbReference type="CDD" id="cd11446">
    <property type="entry name" value="bHLH_AtILR3_like"/>
    <property type="match status" value="1"/>
</dbReference>
<dbReference type="InterPro" id="IPR044818">
    <property type="entry name" value="ILR3-like"/>
</dbReference>
<dbReference type="GO" id="GO:0046983">
    <property type="term" value="F:protein dimerization activity"/>
    <property type="evidence" value="ECO:0007669"/>
    <property type="project" value="InterPro"/>
</dbReference>
<protein>
    <submittedName>
        <fullName evidence="7">Transcription factor ILR3</fullName>
    </submittedName>
</protein>
<feature type="transmembrane region" description="Helical" evidence="5">
    <location>
        <begin position="63"/>
        <end position="84"/>
    </location>
</feature>
<dbReference type="PANTHER" id="PTHR46133:SF8">
    <property type="entry name" value="TRANSCRIPTION FACTOR ILR3-LIKE"/>
    <property type="match status" value="1"/>
</dbReference>
<keyword evidence="2" id="KW-0805">Transcription regulation</keyword>
<dbReference type="InterPro" id="IPR011598">
    <property type="entry name" value="bHLH_dom"/>
</dbReference>
<comment type="similarity">
    <text evidence="1">Belongs to the bHLH protein family.</text>
</comment>
<keyword evidence="3" id="KW-0804">Transcription</keyword>
<evidence type="ECO:0000256" key="2">
    <source>
        <dbReference type="ARBA" id="ARBA00023015"/>
    </source>
</evidence>
<evidence type="ECO:0000256" key="5">
    <source>
        <dbReference type="SAM" id="Phobius"/>
    </source>
</evidence>
<dbReference type="AlphaFoldDB" id="A0A3L6EAX0"/>
<dbReference type="ExpressionAtlas" id="A0A3L6EAX0">
    <property type="expression patterns" value="baseline and differential"/>
</dbReference>
<reference evidence="7" key="1">
    <citation type="journal article" date="2018" name="Nat. Genet.">
        <title>Extensive intraspecific gene order and gene structural variations between Mo17 and other maize genomes.</title>
        <authorList>
            <person name="Sun S."/>
            <person name="Zhou Y."/>
            <person name="Chen J."/>
            <person name="Shi J."/>
            <person name="Zhao H."/>
            <person name="Zhao H."/>
            <person name="Song W."/>
            <person name="Zhang M."/>
            <person name="Cui Y."/>
            <person name="Dong X."/>
            <person name="Liu H."/>
            <person name="Ma X."/>
            <person name="Jiao Y."/>
            <person name="Wang B."/>
            <person name="Wei X."/>
            <person name="Stein J.C."/>
            <person name="Glaubitz J.C."/>
            <person name="Lu F."/>
            <person name="Yu G."/>
            <person name="Liang C."/>
            <person name="Fengler K."/>
            <person name="Li B."/>
            <person name="Rafalski A."/>
            <person name="Schnable P.S."/>
            <person name="Ware D.H."/>
            <person name="Buckler E.S."/>
            <person name="Lai J."/>
        </authorList>
    </citation>
    <scope>NUCLEOTIDE SEQUENCE [LARGE SCALE GENOMIC DNA]</scope>
    <source>
        <tissue evidence="7">Seedling</tissue>
    </source>
</reference>
<organism evidence="7">
    <name type="scientific">Zea mays</name>
    <name type="common">Maize</name>
    <dbReference type="NCBI Taxonomy" id="4577"/>
    <lineage>
        <taxon>Eukaryota</taxon>
        <taxon>Viridiplantae</taxon>
        <taxon>Streptophyta</taxon>
        <taxon>Embryophyta</taxon>
        <taxon>Tracheophyta</taxon>
        <taxon>Spermatophyta</taxon>
        <taxon>Magnoliopsida</taxon>
        <taxon>Liliopsida</taxon>
        <taxon>Poales</taxon>
        <taxon>Poaceae</taxon>
        <taxon>PACMAD clade</taxon>
        <taxon>Panicoideae</taxon>
        <taxon>Andropogonodae</taxon>
        <taxon>Andropogoneae</taxon>
        <taxon>Tripsacinae</taxon>
        <taxon>Zea</taxon>
    </lineage>
</organism>
<keyword evidence="5" id="KW-1133">Transmembrane helix</keyword>
<dbReference type="InterPro" id="IPR036638">
    <property type="entry name" value="HLH_DNA-bd_sf"/>
</dbReference>
<comment type="caution">
    <text evidence="7">The sequence shown here is derived from an EMBL/GenBank/DDBJ whole genome shotgun (WGS) entry which is preliminary data.</text>
</comment>
<dbReference type="PANTHER" id="PTHR46133">
    <property type="entry name" value="BHLH TRANSCRIPTION FACTOR"/>
    <property type="match status" value="1"/>
</dbReference>
<evidence type="ECO:0000256" key="4">
    <source>
        <dbReference type="SAM" id="Coils"/>
    </source>
</evidence>